<dbReference type="EC" id="2.7.7.48" evidence="1"/>
<keyword evidence="2 11" id="KW-0696">RNA-directed RNA polymerase</keyword>
<evidence type="ECO:0000256" key="8">
    <source>
        <dbReference type="ARBA" id="ARBA00048744"/>
    </source>
</evidence>
<evidence type="ECO:0000256" key="1">
    <source>
        <dbReference type="ARBA" id="ARBA00012494"/>
    </source>
</evidence>
<evidence type="ECO:0000256" key="7">
    <source>
        <dbReference type="ARBA" id="ARBA00030248"/>
    </source>
</evidence>
<dbReference type="GO" id="GO:0000166">
    <property type="term" value="F:nucleotide binding"/>
    <property type="evidence" value="ECO:0007669"/>
    <property type="project" value="UniProtKB-KW"/>
</dbReference>
<keyword evidence="9" id="KW-0460">Magnesium</keyword>
<keyword evidence="5" id="KW-0547">Nucleotide-binding</keyword>
<dbReference type="EMBL" id="MN034590">
    <property type="protein sequence ID" value="QDH89086.1"/>
    <property type="molecule type" value="Genomic_RNA"/>
</dbReference>
<dbReference type="SUPFAM" id="SSF56672">
    <property type="entry name" value="DNA/RNA polymerases"/>
    <property type="match status" value="1"/>
</dbReference>
<evidence type="ECO:0000256" key="2">
    <source>
        <dbReference type="ARBA" id="ARBA00022484"/>
    </source>
</evidence>
<reference evidence="11" key="1">
    <citation type="submission" date="2019-05" db="EMBL/GenBank/DDBJ databases">
        <title>Metatranscriptomic reconstruction reveals RNA viruses with the potential to shape carbon cycling in soil.</title>
        <authorList>
            <person name="Starr E.P."/>
            <person name="Nuccio E."/>
            <person name="Pett-Ridge J."/>
            <person name="Banfield J.F."/>
            <person name="Firestone M.K."/>
        </authorList>
    </citation>
    <scope>NUCLEOTIDE SEQUENCE</scope>
    <source>
        <strain evidence="11">H4_Bulk_Litter_22_scaffold_251</strain>
    </source>
</reference>
<name>A0A514D683_9VIRU</name>
<evidence type="ECO:0000256" key="3">
    <source>
        <dbReference type="ARBA" id="ARBA00022679"/>
    </source>
</evidence>
<dbReference type="InterPro" id="IPR005093">
    <property type="entry name" value="RNArep_beta"/>
</dbReference>
<evidence type="ECO:0000259" key="10">
    <source>
        <dbReference type="PROSITE" id="PS50522"/>
    </source>
</evidence>
<proteinExistence type="predicted"/>
<comment type="catalytic activity">
    <reaction evidence="8">
        <text>RNA(n) + a ribonucleoside 5'-triphosphate = RNA(n+1) + diphosphate</text>
        <dbReference type="Rhea" id="RHEA:21248"/>
        <dbReference type="Rhea" id="RHEA-COMP:14527"/>
        <dbReference type="Rhea" id="RHEA-COMP:17342"/>
        <dbReference type="ChEBI" id="CHEBI:33019"/>
        <dbReference type="ChEBI" id="CHEBI:61557"/>
        <dbReference type="ChEBI" id="CHEBI:140395"/>
        <dbReference type="EC" id="2.7.7.48"/>
    </reaction>
</comment>
<evidence type="ECO:0000256" key="6">
    <source>
        <dbReference type="ARBA" id="ARBA00022953"/>
    </source>
</evidence>
<keyword evidence="9" id="KW-0479">Metal-binding</keyword>
<sequence length="681" mass="77427">MSDVNDYLEVMDVVYRDACIKCSADVFDLRDLETIRSRVEKEGLSFLTIVLPQFAKAFERSLADGNIDSKCFSGFNKCLLRDEQGKPVGHGAIPAFLQGMLSQVFDRKTGEIITYEPPNTNTNGVRGAASDIPTVVESIRQVCRVFAKVELACTPKRVRAALDSFMEIEQDLQTFSVPAEDEAKFLAASRLLWDNMVSDFSVTTVQPKHGPGATAERISGNQKYVWRRWHDRLEPYLPLIGNGYPLGLPEHSEELEIVTIVPEYDEQPVRVITVPKTLKSPRVIAVEPVCMQYVQQGIRSYLYRRIESYWLTRNRINFRKQSINQRQALLGSRKGRLATIDLSEASDRVPLGLAIRMFDASPDLKDSILACRSTRAQLPDGRFIDPLLKFASMGSALCFPIEAMYFYTACVVAMLESTGLSYTQRNIRKVTRKVYVYGDDIVVPSANADVVLETLRKYNCKVNVNKTFCTGMFRESCGVDAYAGYEVTPTYIRQPRPKNKQQHKEIVSWCATANLFYLKGYWRTSTLLFKILEKYTGPLPYVRETSPLLGRYSYLGYESVGRFAAPSPFVPFDRDDWERRSANRDYSKIPNPTKPYYQTPEVRGWKPSPVYRSDELDGWAALTKCLSSKREIWRSDTTDLVRHFSARTSLEEIAASDLSHLDRSALHGAVTLKLRWALAHY</sequence>
<feature type="binding site" evidence="9">
    <location>
        <position position="341"/>
    </location>
    <ligand>
        <name>Mg(2+)</name>
        <dbReference type="ChEBI" id="CHEBI:18420"/>
        <label>2</label>
    </ligand>
</feature>
<dbReference type="InterPro" id="IPR043502">
    <property type="entry name" value="DNA/RNA_pol_sf"/>
</dbReference>
<feature type="binding site" evidence="9">
    <location>
        <position position="439"/>
    </location>
    <ligand>
        <name>Mg(2+)</name>
        <dbReference type="ChEBI" id="CHEBI:18420"/>
        <label>2</label>
    </ligand>
</feature>
<accession>A0A514D683</accession>
<feature type="binding site" evidence="9">
    <location>
        <position position="440"/>
    </location>
    <ligand>
        <name>Mg(2+)</name>
        <dbReference type="ChEBI" id="CHEBI:18420"/>
        <label>2</label>
    </ligand>
</feature>
<feature type="domain" description="RdRp catalytic" evidence="10">
    <location>
        <begin position="326"/>
        <end position="471"/>
    </location>
</feature>
<dbReference type="GO" id="GO:0046872">
    <property type="term" value="F:metal ion binding"/>
    <property type="evidence" value="ECO:0007669"/>
    <property type="project" value="UniProtKB-KW"/>
</dbReference>
<dbReference type="PROSITE" id="PS50522">
    <property type="entry name" value="RDRP_PHAGE"/>
    <property type="match status" value="1"/>
</dbReference>
<dbReference type="GO" id="GO:0003968">
    <property type="term" value="F:RNA-directed RNA polymerase activity"/>
    <property type="evidence" value="ECO:0007669"/>
    <property type="project" value="UniProtKB-KW"/>
</dbReference>
<dbReference type="Pfam" id="PF03431">
    <property type="entry name" value="RNA_replicase_B"/>
    <property type="match status" value="1"/>
</dbReference>
<comment type="cofactor">
    <cofactor evidence="9">
        <name>Mg(2+)</name>
        <dbReference type="ChEBI" id="CHEBI:18420"/>
    </cofactor>
    <text evidence="9">Binds 2 Mg(2+) per subunit.</text>
</comment>
<protein>
    <recommendedName>
        <fullName evidence="1">RNA-directed RNA polymerase</fullName>
        <ecNumber evidence="1">2.7.7.48</ecNumber>
    </recommendedName>
    <alternativeName>
        <fullName evidence="7">RNA replicase beta chain</fullName>
    </alternativeName>
</protein>
<evidence type="ECO:0000256" key="4">
    <source>
        <dbReference type="ARBA" id="ARBA00022695"/>
    </source>
</evidence>
<organism evidence="11">
    <name type="scientific">Leviviridae sp</name>
    <dbReference type="NCBI Taxonomy" id="2027243"/>
    <lineage>
        <taxon>Viruses</taxon>
        <taxon>Riboviria</taxon>
        <taxon>Orthornavirae</taxon>
        <taxon>Lenarviricota</taxon>
        <taxon>Leviviricetes</taxon>
        <taxon>Norzivirales</taxon>
        <taxon>Fiersviridae</taxon>
    </lineage>
</organism>
<keyword evidence="3" id="KW-0808">Transferase</keyword>
<gene>
    <name evidence="11" type="ORF">H4BulkLitter22251_000001</name>
</gene>
<evidence type="ECO:0000256" key="9">
    <source>
        <dbReference type="PIRSR" id="PIRSR605093-1"/>
    </source>
</evidence>
<dbReference type="InterPro" id="IPR007096">
    <property type="entry name" value="RNA-dir_Rpol_cat_phage"/>
</dbReference>
<evidence type="ECO:0000313" key="11">
    <source>
        <dbReference type="EMBL" id="QDH89086.1"/>
    </source>
</evidence>
<evidence type="ECO:0000256" key="5">
    <source>
        <dbReference type="ARBA" id="ARBA00022741"/>
    </source>
</evidence>
<keyword evidence="4" id="KW-0548">Nucleotidyltransferase</keyword>
<dbReference type="GO" id="GO:0039694">
    <property type="term" value="P:viral RNA genome replication"/>
    <property type="evidence" value="ECO:0007669"/>
    <property type="project" value="InterPro"/>
</dbReference>
<keyword evidence="6" id="KW-0693">Viral RNA replication</keyword>